<feature type="domain" description="Alcohol dehydrogenase iron-type/glycerol dehydrogenase GldA" evidence="2">
    <location>
        <begin position="7"/>
        <end position="82"/>
    </location>
</feature>
<dbReference type="Gene3D" id="3.40.50.1970">
    <property type="match status" value="1"/>
</dbReference>
<comment type="caution">
    <text evidence="3">The sequence shown here is derived from an EMBL/GenBank/DDBJ whole genome shotgun (WGS) entry which is preliminary data.</text>
</comment>
<evidence type="ECO:0000313" key="4">
    <source>
        <dbReference type="Proteomes" id="UP000473113"/>
    </source>
</evidence>
<dbReference type="Pfam" id="PF00465">
    <property type="entry name" value="Fe-ADH"/>
    <property type="match status" value="1"/>
</dbReference>
<name>A0A6M1XLP5_STAAU</name>
<protein>
    <submittedName>
        <fullName evidence="3">Iron-containing alcohol dehydrogenase</fullName>
    </submittedName>
</protein>
<dbReference type="GO" id="GO:0046872">
    <property type="term" value="F:metal ion binding"/>
    <property type="evidence" value="ECO:0007669"/>
    <property type="project" value="InterPro"/>
</dbReference>
<gene>
    <name evidence="3" type="ORF">G6Y24_02670</name>
</gene>
<evidence type="ECO:0000313" key="3">
    <source>
        <dbReference type="EMBL" id="NGW66401.1"/>
    </source>
</evidence>
<dbReference type="Proteomes" id="UP000473113">
    <property type="component" value="Unassembled WGS sequence"/>
</dbReference>
<dbReference type="SUPFAM" id="SSF56796">
    <property type="entry name" value="Dehydroquinate synthase-like"/>
    <property type="match status" value="1"/>
</dbReference>
<proteinExistence type="predicted"/>
<dbReference type="InterPro" id="IPR001670">
    <property type="entry name" value="ADH_Fe/GldA"/>
</dbReference>
<evidence type="ECO:0000256" key="1">
    <source>
        <dbReference type="ARBA" id="ARBA00023002"/>
    </source>
</evidence>
<dbReference type="AlphaFoldDB" id="A0A6M1XLP5"/>
<keyword evidence="1" id="KW-0560">Oxidoreductase</keyword>
<sequence length="83" mass="9349">MKTIHFPTELWVGEGALANLETLHDRRVFIVTDPFMVDSGFVNEVTKHLTKSEWQIFSDIIPDPPIDKIAAGIKHLATFQGDT</sequence>
<dbReference type="EMBL" id="JAALTR010000090">
    <property type="protein sequence ID" value="NGW66401.1"/>
    <property type="molecule type" value="Genomic_DNA"/>
</dbReference>
<organism evidence="3 4">
    <name type="scientific">Staphylococcus aureus</name>
    <dbReference type="NCBI Taxonomy" id="1280"/>
    <lineage>
        <taxon>Bacteria</taxon>
        <taxon>Bacillati</taxon>
        <taxon>Bacillota</taxon>
        <taxon>Bacilli</taxon>
        <taxon>Bacillales</taxon>
        <taxon>Staphylococcaceae</taxon>
        <taxon>Staphylococcus</taxon>
    </lineage>
</organism>
<reference evidence="3 4" key="1">
    <citation type="submission" date="2020-02" db="EMBL/GenBank/DDBJ databases">
        <title>Detection of Heterogeneous Vancomycin Intermediate Resistance in Methicillin Resistant Staphylococcus aureus Isolates from Latin-America.</title>
        <authorList>
            <person name="Castro-Cardozo B."/>
            <person name="Berrio M."/>
            <person name="Vargas M.L."/>
            <person name="Carvajal L.P."/>
            <person name="Millan L.V."/>
            <person name="Rios R."/>
            <person name="Hernandez A."/>
            <person name="Rincon S.L."/>
            <person name="Cubides P."/>
            <person name="Forero E."/>
            <person name="Dinh A."/>
            <person name="Seas C."/>
            <person name="Munita J.M."/>
            <person name="Arias C.A."/>
            <person name="Reyes J."/>
            <person name="Diaz L."/>
        </authorList>
    </citation>
    <scope>NUCLEOTIDE SEQUENCE [LARGE SCALE GENOMIC DNA]</scope>
    <source>
        <strain evidence="3 4">UG255</strain>
    </source>
</reference>
<evidence type="ECO:0000259" key="2">
    <source>
        <dbReference type="Pfam" id="PF00465"/>
    </source>
</evidence>
<accession>A0A6M1XLP5</accession>
<feature type="non-terminal residue" evidence="3">
    <location>
        <position position="83"/>
    </location>
</feature>
<dbReference type="GO" id="GO:0016491">
    <property type="term" value="F:oxidoreductase activity"/>
    <property type="evidence" value="ECO:0007669"/>
    <property type="project" value="UniProtKB-KW"/>
</dbReference>